<dbReference type="GO" id="GO:0015631">
    <property type="term" value="F:tubulin binding"/>
    <property type="evidence" value="ECO:0007669"/>
    <property type="project" value="InterPro"/>
</dbReference>
<dbReference type="InterPro" id="IPR017901">
    <property type="entry name" value="C-CAP_CF_C-like"/>
</dbReference>
<dbReference type="EMBL" id="AMYB01000006">
    <property type="protein sequence ID" value="OAD01451.1"/>
    <property type="molecule type" value="Genomic_DNA"/>
</dbReference>
<evidence type="ECO:0000256" key="5">
    <source>
        <dbReference type="ARBA" id="ARBA00026055"/>
    </source>
</evidence>
<keyword evidence="3" id="KW-0963">Cytoplasm</keyword>
<dbReference type="GO" id="GO:0007023">
    <property type="term" value="P:post-chaperonin tubulin folding pathway"/>
    <property type="evidence" value="ECO:0007669"/>
    <property type="project" value="InterPro"/>
</dbReference>
<evidence type="ECO:0000256" key="4">
    <source>
        <dbReference type="ARBA" id="ARBA00022990"/>
    </source>
</evidence>
<dbReference type="VEuPathDB" id="FungiDB:MUCCIDRAFT_165329"/>
<name>A0A168JPP7_MUCCL</name>
<accession>A0A168JPP7</accession>
<comment type="subunit">
    <text evidence="5">Supercomplex made of cofactors A to E. Cofactors A and D function by capturing and stabilizing tubulin in a quasi-native conformation. Cofactor E binds to the cofactor D-tubulin complex; interaction with cofactor C then causes the release of tubulin polypeptides that are committed to the native state.</text>
</comment>
<comment type="similarity">
    <text evidence="2">Belongs to the TBCC family.</text>
</comment>
<dbReference type="InterPro" id="IPR012945">
    <property type="entry name" value="Tubulin-bd_cofactor_C_dom"/>
</dbReference>
<evidence type="ECO:0000256" key="1">
    <source>
        <dbReference type="ARBA" id="ARBA00004496"/>
    </source>
</evidence>
<dbReference type="Gene3D" id="1.20.58.1250">
    <property type="entry name" value="Tubulin Binding Cofactor C, N-terminal domain"/>
    <property type="match status" value="1"/>
</dbReference>
<dbReference type="InterPro" id="IPR038397">
    <property type="entry name" value="TBCC_N_sf"/>
</dbReference>
<dbReference type="PANTHER" id="PTHR15139">
    <property type="entry name" value="TUBULIN FOLDING COFACTOR C"/>
    <property type="match status" value="1"/>
</dbReference>
<sequence length="321" mass="36248">MAEKTATEASNDFWLEFKAEKQAIEDELNNLKTLPKTELSTQFNKILQQINNLEKRLTKATAFIPSYDERQFSIQLKELSETLERNKAELTPKAKFSFKSRKKKPSAPETNNALTASEAPSAGTDGDILSEATVLFKDKQDAVLTLKDANSSSENNKSIDILISNVKNCVVILQEDGIQISAVHIKNIENSVVYCGKIEGSILMYGLKNSVLFAGCHQFRMHEAHNVDMMLHVTSRPIIEDSNNIQVCEWNTINQTSTNYFDQIEDFNWLKKQASPNWKVMDQEKNQMLDEHIKTFQQDIDRDAALSVGLTLLPTPCGKSK</sequence>
<feature type="region of interest" description="Disordered" evidence="6">
    <location>
        <begin position="94"/>
        <end position="125"/>
    </location>
</feature>
<dbReference type="GO" id="GO:0005737">
    <property type="term" value="C:cytoplasm"/>
    <property type="evidence" value="ECO:0007669"/>
    <property type="project" value="UniProtKB-SubCell"/>
</dbReference>
<evidence type="ECO:0000313" key="9">
    <source>
        <dbReference type="Proteomes" id="UP000077051"/>
    </source>
</evidence>
<evidence type="ECO:0000256" key="3">
    <source>
        <dbReference type="ARBA" id="ARBA00022490"/>
    </source>
</evidence>
<comment type="subcellular location">
    <subcellularLocation>
        <location evidence="1">Cytoplasm</location>
    </subcellularLocation>
</comment>
<comment type="caution">
    <text evidence="8">The sequence shown here is derived from an EMBL/GenBank/DDBJ whole genome shotgun (WGS) entry which is preliminary data.</text>
</comment>
<dbReference type="Pfam" id="PF07986">
    <property type="entry name" value="TBCC"/>
    <property type="match status" value="1"/>
</dbReference>
<keyword evidence="9" id="KW-1185">Reference proteome</keyword>
<evidence type="ECO:0000313" key="8">
    <source>
        <dbReference type="EMBL" id="OAD01451.1"/>
    </source>
</evidence>
<dbReference type="Pfam" id="PF16752">
    <property type="entry name" value="TBCC_N"/>
    <property type="match status" value="1"/>
</dbReference>
<keyword evidence="4" id="KW-0007">Acetylation</keyword>
<dbReference type="InterPro" id="IPR027684">
    <property type="entry name" value="TBCC"/>
</dbReference>
<feature type="domain" description="C-CAP/cofactor C-like" evidence="7">
    <location>
        <begin position="105"/>
        <end position="269"/>
    </location>
</feature>
<reference evidence="8 9" key="1">
    <citation type="submission" date="2015-06" db="EMBL/GenBank/DDBJ databases">
        <title>Expansion of signal transduction pathways in fungi by whole-genome duplication.</title>
        <authorList>
            <consortium name="DOE Joint Genome Institute"/>
            <person name="Corrochano L.M."/>
            <person name="Kuo A."/>
            <person name="Marcet-Houben M."/>
            <person name="Polaino S."/>
            <person name="Salamov A."/>
            <person name="Villalobos J.M."/>
            <person name="Alvarez M.I."/>
            <person name="Avalos J."/>
            <person name="Benito E.P."/>
            <person name="Benoit I."/>
            <person name="Burger G."/>
            <person name="Camino L.P."/>
            <person name="Canovas D."/>
            <person name="Cerda-Olmedo E."/>
            <person name="Cheng J.-F."/>
            <person name="Dominguez A."/>
            <person name="Elias M."/>
            <person name="Eslava A.P."/>
            <person name="Glaser F."/>
            <person name="Grimwood J."/>
            <person name="Gutierrez G."/>
            <person name="Heitman J."/>
            <person name="Henrissat B."/>
            <person name="Iturriaga E.A."/>
            <person name="Lang B.F."/>
            <person name="Lavin J.L."/>
            <person name="Lee S."/>
            <person name="Li W."/>
            <person name="Lindquist E."/>
            <person name="Lopez-Garcia S."/>
            <person name="Luque E.M."/>
            <person name="Marcos A.T."/>
            <person name="Martin J."/>
            <person name="Mccluskey K."/>
            <person name="Medina H.R."/>
            <person name="Miralles-Duran A."/>
            <person name="Miyazaki A."/>
            <person name="Munoz-Torres E."/>
            <person name="Oguiza J.A."/>
            <person name="Ohm R."/>
            <person name="Olmedo M."/>
            <person name="Orejas M."/>
            <person name="Ortiz-Castellanos L."/>
            <person name="Pisabarro A.G."/>
            <person name="Rodriguez-Romero J."/>
            <person name="Ruiz-Herrera J."/>
            <person name="Ruiz-Vazquez R."/>
            <person name="Sanz C."/>
            <person name="Schackwitz W."/>
            <person name="Schmutz J."/>
            <person name="Shahriari M."/>
            <person name="Shelest E."/>
            <person name="Silva-Franco F."/>
            <person name="Soanes D."/>
            <person name="Syed K."/>
            <person name="Tagua V.G."/>
            <person name="Talbot N.J."/>
            <person name="Thon M."/>
            <person name="De Vries R.P."/>
            <person name="Wiebenga A."/>
            <person name="Yadav J.S."/>
            <person name="Braun E.L."/>
            <person name="Baker S."/>
            <person name="Garre V."/>
            <person name="Horwitz B."/>
            <person name="Torres-Martinez S."/>
            <person name="Idnurm A."/>
            <person name="Herrera-Estrella A."/>
            <person name="Gabaldon T."/>
            <person name="Grigoriev I.V."/>
        </authorList>
    </citation>
    <scope>NUCLEOTIDE SEQUENCE [LARGE SCALE GENOMIC DNA]</scope>
    <source>
        <strain evidence="8 9">CBS 277.49</strain>
    </source>
</reference>
<evidence type="ECO:0000259" key="7">
    <source>
        <dbReference type="PROSITE" id="PS51329"/>
    </source>
</evidence>
<dbReference type="AlphaFoldDB" id="A0A168JPP7"/>
<dbReference type="PROSITE" id="PS51329">
    <property type="entry name" value="C_CAP_COFACTOR_C"/>
    <property type="match status" value="1"/>
</dbReference>
<protein>
    <recommendedName>
        <fullName evidence="7">C-CAP/cofactor C-like domain-containing protein</fullName>
    </recommendedName>
</protein>
<dbReference type="PANTHER" id="PTHR15139:SF0">
    <property type="entry name" value="TUBULIN-SPECIFIC CHAPERONE C"/>
    <property type="match status" value="1"/>
</dbReference>
<proteinExistence type="inferred from homology"/>
<organism evidence="8 9">
    <name type="scientific">Mucor lusitanicus CBS 277.49</name>
    <dbReference type="NCBI Taxonomy" id="747725"/>
    <lineage>
        <taxon>Eukaryota</taxon>
        <taxon>Fungi</taxon>
        <taxon>Fungi incertae sedis</taxon>
        <taxon>Mucoromycota</taxon>
        <taxon>Mucoromycotina</taxon>
        <taxon>Mucoromycetes</taxon>
        <taxon>Mucorales</taxon>
        <taxon>Mucorineae</taxon>
        <taxon>Mucoraceae</taxon>
        <taxon>Mucor</taxon>
    </lineage>
</organism>
<dbReference type="Proteomes" id="UP000077051">
    <property type="component" value="Unassembled WGS sequence"/>
</dbReference>
<gene>
    <name evidence="8" type="ORF">MUCCIDRAFT_165329</name>
</gene>
<dbReference type="InterPro" id="IPR031925">
    <property type="entry name" value="TBCC_N"/>
</dbReference>
<dbReference type="Gene3D" id="2.160.20.70">
    <property type="match status" value="1"/>
</dbReference>
<feature type="compositionally biased region" description="Basic residues" evidence="6">
    <location>
        <begin position="96"/>
        <end position="105"/>
    </location>
</feature>
<evidence type="ECO:0000256" key="2">
    <source>
        <dbReference type="ARBA" id="ARBA00008848"/>
    </source>
</evidence>
<dbReference type="OrthoDB" id="194775at2759"/>
<dbReference type="InterPro" id="IPR016098">
    <property type="entry name" value="CAP/MinC_C"/>
</dbReference>
<dbReference type="GO" id="GO:0007021">
    <property type="term" value="P:tubulin complex assembly"/>
    <property type="evidence" value="ECO:0007669"/>
    <property type="project" value="TreeGrafter"/>
</dbReference>
<dbReference type="STRING" id="747725.A0A168JPP7"/>
<evidence type="ECO:0000256" key="6">
    <source>
        <dbReference type="SAM" id="MobiDB-lite"/>
    </source>
</evidence>